<dbReference type="Pfam" id="PF13439">
    <property type="entry name" value="Glyco_transf_4"/>
    <property type="match status" value="1"/>
</dbReference>
<dbReference type="GO" id="GO:1901135">
    <property type="term" value="P:carbohydrate derivative metabolic process"/>
    <property type="evidence" value="ECO:0007669"/>
    <property type="project" value="UniProtKB-ARBA"/>
</dbReference>
<sequence length="373" mass="41208">MDSVPQPILFVIDHFRNPNAGTEGQLFQLVKGLDRTMFKPHLLVFRDSEFLQVGGFPCDYSVLGQHRILSMATWYALWKTARRFRASGGRLAHVFFNDSSVVCPPIFRLLGIETIISRRDMGYWYTRKYLALLNLSSRFVAAAITNSEAVKEVTLRHEPFSSDNTHVIYNGYEFEEVQPSIPSDLHELRVGHPDAVFAGIVANIRPIKRMEDAIRAVGLLSGQSPALHLVIIGDGEPGDLKAMAKELGIEGQVHFLGARRDVRGCLAGLDIGLLCSESEGFSNAVVEYMQAGLPVVCSAVGGNPEAIAHGETGFLYGCGNVSELAERLRALAFDGDLRARLGENASVNARQRFSMETMVRQHQEVYGSLLNKE</sequence>
<accession>A0A1M2UZ20</accession>
<dbReference type="PANTHER" id="PTHR12526:SF630">
    <property type="entry name" value="GLYCOSYLTRANSFERASE"/>
    <property type="match status" value="1"/>
</dbReference>
<dbReference type="EMBL" id="MPKY01000001">
    <property type="protein sequence ID" value="OJT00582.1"/>
    <property type="molecule type" value="Genomic_DNA"/>
</dbReference>
<organism evidence="3 4">
    <name type="scientific">Marinobacter nauticus</name>
    <name type="common">Marinobacter hydrocarbonoclasticus</name>
    <name type="synonym">Marinobacter aquaeolei</name>
    <dbReference type="NCBI Taxonomy" id="2743"/>
    <lineage>
        <taxon>Bacteria</taxon>
        <taxon>Pseudomonadati</taxon>
        <taxon>Pseudomonadota</taxon>
        <taxon>Gammaproteobacteria</taxon>
        <taxon>Pseudomonadales</taxon>
        <taxon>Marinobacteraceae</taxon>
        <taxon>Marinobacter</taxon>
    </lineage>
</organism>
<keyword evidence="4" id="KW-1185">Reference proteome</keyword>
<dbReference type="Proteomes" id="UP000183986">
    <property type="component" value="Unassembled WGS sequence"/>
</dbReference>
<feature type="domain" description="Glycosyltransferase subfamily 4-like N-terminal" evidence="2">
    <location>
        <begin position="21"/>
        <end position="173"/>
    </location>
</feature>
<dbReference type="InterPro" id="IPR001296">
    <property type="entry name" value="Glyco_trans_1"/>
</dbReference>
<evidence type="ECO:0000259" key="1">
    <source>
        <dbReference type="Pfam" id="PF00534"/>
    </source>
</evidence>
<evidence type="ECO:0000313" key="3">
    <source>
        <dbReference type="EMBL" id="OJT00582.1"/>
    </source>
</evidence>
<reference evidence="3" key="1">
    <citation type="submission" date="2016-11" db="EMBL/GenBank/DDBJ databases">
        <title>Draft Genome Sequence of Marinobacter hydrocarbonoclasticus strain STW2, a polyaromatic aromatic hydrocarbon degrading and denitrifying bacterium from rhizosphere of Seagrass Enhalus acodoides.</title>
        <authorList>
            <person name="Ling J."/>
            <person name="Dong J."/>
        </authorList>
    </citation>
    <scope>NUCLEOTIDE SEQUENCE [LARGE SCALE GENOMIC DNA]</scope>
    <source>
        <strain evidence="3">STW2</strain>
    </source>
</reference>
<feature type="domain" description="Glycosyl transferase family 1" evidence="1">
    <location>
        <begin position="197"/>
        <end position="345"/>
    </location>
</feature>
<dbReference type="GO" id="GO:0016757">
    <property type="term" value="F:glycosyltransferase activity"/>
    <property type="evidence" value="ECO:0007669"/>
    <property type="project" value="InterPro"/>
</dbReference>
<dbReference type="Gene3D" id="3.40.50.2000">
    <property type="entry name" value="Glycogen Phosphorylase B"/>
    <property type="match status" value="2"/>
</dbReference>
<dbReference type="InterPro" id="IPR028098">
    <property type="entry name" value="Glyco_trans_4-like_N"/>
</dbReference>
<comment type="caution">
    <text evidence="3">The sequence shown here is derived from an EMBL/GenBank/DDBJ whole genome shotgun (WGS) entry which is preliminary data.</text>
</comment>
<evidence type="ECO:0000313" key="4">
    <source>
        <dbReference type="Proteomes" id="UP000183986"/>
    </source>
</evidence>
<name>A0A1M2UZ20_MARNT</name>
<proteinExistence type="predicted"/>
<dbReference type="OrthoDB" id="9795746at2"/>
<dbReference type="Pfam" id="PF00534">
    <property type="entry name" value="Glycos_transf_1"/>
    <property type="match status" value="1"/>
</dbReference>
<dbReference type="AlphaFoldDB" id="A0A1M2UZ20"/>
<evidence type="ECO:0000259" key="2">
    <source>
        <dbReference type="Pfam" id="PF13439"/>
    </source>
</evidence>
<dbReference type="SUPFAM" id="SSF53756">
    <property type="entry name" value="UDP-Glycosyltransferase/glycogen phosphorylase"/>
    <property type="match status" value="1"/>
</dbReference>
<dbReference type="PANTHER" id="PTHR12526">
    <property type="entry name" value="GLYCOSYLTRANSFERASE"/>
    <property type="match status" value="1"/>
</dbReference>
<dbReference type="RefSeq" id="WP_072677443.1">
    <property type="nucleotide sequence ID" value="NZ_MPKY01000001.1"/>
</dbReference>
<gene>
    <name evidence="3" type="ORF">BEE62_11115</name>
</gene>
<protein>
    <submittedName>
        <fullName evidence="3">Uncharacterized protein</fullName>
    </submittedName>
</protein>